<evidence type="ECO:0000256" key="3">
    <source>
        <dbReference type="ARBA" id="ARBA00022691"/>
    </source>
</evidence>
<keyword evidence="2" id="KW-0004">4Fe-4S</keyword>
<feature type="compositionally biased region" description="Basic and acidic residues" evidence="8">
    <location>
        <begin position="125"/>
        <end position="134"/>
    </location>
</feature>
<dbReference type="InterPro" id="IPR013785">
    <property type="entry name" value="Aldolase_TIM"/>
</dbReference>
<comment type="caution">
    <text evidence="11">The sequence shown here is derived from an EMBL/GenBank/DDBJ whole genome shotgun (WGS) entry which is preliminary data.</text>
</comment>
<keyword evidence="3" id="KW-0949">S-adenosyl-L-methionine</keyword>
<dbReference type="Pfam" id="PF04055">
    <property type="entry name" value="Radical_SAM"/>
    <property type="match status" value="1"/>
</dbReference>
<dbReference type="Pfam" id="PF13186">
    <property type="entry name" value="SPASM"/>
    <property type="match status" value="1"/>
</dbReference>
<feature type="domain" description="4Fe4S-binding SPASM" evidence="10">
    <location>
        <begin position="208"/>
        <end position="272"/>
    </location>
</feature>
<evidence type="ECO:0000256" key="4">
    <source>
        <dbReference type="ARBA" id="ARBA00022723"/>
    </source>
</evidence>
<keyword evidence="5" id="KW-0560">Oxidoreductase</keyword>
<evidence type="ECO:0000256" key="8">
    <source>
        <dbReference type="SAM" id="MobiDB-lite"/>
    </source>
</evidence>
<dbReference type="InterPro" id="IPR000385">
    <property type="entry name" value="MoaA_NifB_PqqE_Fe-S-bd_CS"/>
</dbReference>
<comment type="cofactor">
    <cofactor evidence="1">
        <name>[4Fe-4S] cluster</name>
        <dbReference type="ChEBI" id="CHEBI:49883"/>
    </cofactor>
</comment>
<evidence type="ECO:0000313" key="12">
    <source>
        <dbReference type="Proteomes" id="UP001500879"/>
    </source>
</evidence>
<feature type="region of interest" description="Disordered" evidence="8">
    <location>
        <begin position="123"/>
        <end position="142"/>
    </location>
</feature>
<dbReference type="InterPro" id="IPR007197">
    <property type="entry name" value="rSAM"/>
</dbReference>
<protein>
    <recommendedName>
        <fullName evidence="13">Radical SAM protein</fullName>
    </recommendedName>
</protein>
<dbReference type="PANTHER" id="PTHR11228">
    <property type="entry name" value="RADICAL SAM DOMAIN PROTEIN"/>
    <property type="match status" value="1"/>
</dbReference>
<evidence type="ECO:0000256" key="1">
    <source>
        <dbReference type="ARBA" id="ARBA00001966"/>
    </source>
</evidence>
<evidence type="ECO:0000256" key="6">
    <source>
        <dbReference type="ARBA" id="ARBA00023004"/>
    </source>
</evidence>
<dbReference type="CDD" id="cd01335">
    <property type="entry name" value="Radical_SAM"/>
    <property type="match status" value="1"/>
</dbReference>
<proteinExistence type="predicted"/>
<dbReference type="InterPro" id="IPR058240">
    <property type="entry name" value="rSAM_sf"/>
</dbReference>
<name>A0ABN0Z7R4_9ACTN</name>
<sequence length="300" mass="32582">MTVVTEQPLLLPVQPPQSVQIELTSKCPLQCEMCFAASGPQGTHGTMTRTEWLAVITEAAALDVPLVQLLGGEPTVHPDWIELTEHALTLGRRVEVYSSLYKIHERWWEVFARKDVSLATSYHSDNPDEHDRITGKPGSHQRTRANIQEAVRRGIPLRAGIVEVLPGQRVTQARDDLVGLGVTKVRIDRSRAIGRAAATAAPDASELCGRCGRGRLAVLPDGSVAPCVMSRFMPCGSVKNGSTLAEILNSPSWREAVERVPVRAQDPCDPDCNPGLDGADCAPAEQEACDPAYEDIPDKK</sequence>
<dbReference type="Gene3D" id="3.20.20.70">
    <property type="entry name" value="Aldolase class I"/>
    <property type="match status" value="1"/>
</dbReference>
<dbReference type="RefSeq" id="WP_344032425.1">
    <property type="nucleotide sequence ID" value="NZ_BAAABX010000086.1"/>
</dbReference>
<dbReference type="Proteomes" id="UP001500879">
    <property type="component" value="Unassembled WGS sequence"/>
</dbReference>
<dbReference type="InterPro" id="IPR023885">
    <property type="entry name" value="4Fe4S-binding_SPASM_dom"/>
</dbReference>
<keyword evidence="12" id="KW-1185">Reference proteome</keyword>
<keyword evidence="7" id="KW-0411">Iron-sulfur</keyword>
<evidence type="ECO:0000256" key="2">
    <source>
        <dbReference type="ARBA" id="ARBA00022485"/>
    </source>
</evidence>
<organism evidence="11 12">
    <name type="scientific">Streptomyces luteireticuli</name>
    <dbReference type="NCBI Taxonomy" id="173858"/>
    <lineage>
        <taxon>Bacteria</taxon>
        <taxon>Bacillati</taxon>
        <taxon>Actinomycetota</taxon>
        <taxon>Actinomycetes</taxon>
        <taxon>Kitasatosporales</taxon>
        <taxon>Streptomycetaceae</taxon>
        <taxon>Streptomyces</taxon>
    </lineage>
</organism>
<gene>
    <name evidence="11" type="ORF">GCM10010357_66800</name>
</gene>
<dbReference type="SFLD" id="SFLDG01067">
    <property type="entry name" value="SPASM/twitch_domain_containing"/>
    <property type="match status" value="1"/>
</dbReference>
<dbReference type="CDD" id="cd21109">
    <property type="entry name" value="SPASM"/>
    <property type="match status" value="1"/>
</dbReference>
<evidence type="ECO:0000259" key="9">
    <source>
        <dbReference type="Pfam" id="PF04055"/>
    </source>
</evidence>
<evidence type="ECO:0000313" key="11">
    <source>
        <dbReference type="EMBL" id="GAA0435987.1"/>
    </source>
</evidence>
<dbReference type="InterPro" id="IPR050377">
    <property type="entry name" value="Radical_SAM_PqqE_MftC-like"/>
</dbReference>
<dbReference type="SFLD" id="SFLDG01216">
    <property type="entry name" value="thioether_bond_formation_requi"/>
    <property type="match status" value="1"/>
</dbReference>
<dbReference type="PROSITE" id="PS01305">
    <property type="entry name" value="MOAA_NIFB_PQQE"/>
    <property type="match status" value="1"/>
</dbReference>
<dbReference type="PANTHER" id="PTHR11228:SF7">
    <property type="entry name" value="PQQA PEPTIDE CYCLASE"/>
    <property type="match status" value="1"/>
</dbReference>
<evidence type="ECO:0000259" key="10">
    <source>
        <dbReference type="Pfam" id="PF13186"/>
    </source>
</evidence>
<reference evidence="11 12" key="1">
    <citation type="journal article" date="2019" name="Int. J. Syst. Evol. Microbiol.">
        <title>The Global Catalogue of Microorganisms (GCM) 10K type strain sequencing project: providing services to taxonomists for standard genome sequencing and annotation.</title>
        <authorList>
            <consortium name="The Broad Institute Genomics Platform"/>
            <consortium name="The Broad Institute Genome Sequencing Center for Infectious Disease"/>
            <person name="Wu L."/>
            <person name="Ma J."/>
        </authorList>
    </citation>
    <scope>NUCLEOTIDE SEQUENCE [LARGE SCALE GENOMIC DNA]</scope>
    <source>
        <strain evidence="11 12">JCM 4788</strain>
    </source>
</reference>
<dbReference type="EMBL" id="BAAABX010000086">
    <property type="protein sequence ID" value="GAA0435987.1"/>
    <property type="molecule type" value="Genomic_DNA"/>
</dbReference>
<dbReference type="SFLD" id="SFLDG01386">
    <property type="entry name" value="main_SPASM_domain-containing"/>
    <property type="match status" value="1"/>
</dbReference>
<keyword evidence="6" id="KW-0408">Iron</keyword>
<dbReference type="SFLD" id="SFLDF00365">
    <property type="entry name" value="thuricin_CD_(TrnCD-like)"/>
    <property type="match status" value="1"/>
</dbReference>
<evidence type="ECO:0000256" key="7">
    <source>
        <dbReference type="ARBA" id="ARBA00023014"/>
    </source>
</evidence>
<evidence type="ECO:0008006" key="13">
    <source>
        <dbReference type="Google" id="ProtNLM"/>
    </source>
</evidence>
<accession>A0ABN0Z7R4</accession>
<keyword evidence="4" id="KW-0479">Metal-binding</keyword>
<dbReference type="SUPFAM" id="SSF102114">
    <property type="entry name" value="Radical SAM enzymes"/>
    <property type="match status" value="1"/>
</dbReference>
<feature type="domain" description="Radical SAM core" evidence="9">
    <location>
        <begin position="21"/>
        <end position="157"/>
    </location>
</feature>
<evidence type="ECO:0000256" key="5">
    <source>
        <dbReference type="ARBA" id="ARBA00023002"/>
    </source>
</evidence>
<dbReference type="SFLD" id="SFLDS00029">
    <property type="entry name" value="Radical_SAM"/>
    <property type="match status" value="1"/>
</dbReference>